<evidence type="ECO:0000313" key="1">
    <source>
        <dbReference type="EMBL" id="GFH43847.1"/>
    </source>
</evidence>
<organism evidence="1 2">
    <name type="scientific">Chaetoceros tenuissimus</name>
    <dbReference type="NCBI Taxonomy" id="426638"/>
    <lineage>
        <taxon>Eukaryota</taxon>
        <taxon>Sar</taxon>
        <taxon>Stramenopiles</taxon>
        <taxon>Ochrophyta</taxon>
        <taxon>Bacillariophyta</taxon>
        <taxon>Coscinodiscophyceae</taxon>
        <taxon>Chaetocerotophycidae</taxon>
        <taxon>Chaetocerotales</taxon>
        <taxon>Chaetocerotaceae</taxon>
        <taxon>Chaetoceros</taxon>
    </lineage>
</organism>
<dbReference type="EMBL" id="BLLK01000019">
    <property type="protein sequence ID" value="GFH43847.1"/>
    <property type="molecule type" value="Genomic_DNA"/>
</dbReference>
<keyword evidence="2" id="KW-1185">Reference proteome</keyword>
<name>A0AAD3GYA5_9STRA</name>
<sequence>MFPQSNKKDEDNIAAIMMINQKRPTSRTRHMEYQWYAIQEWKEQGLVKCHYIPTADNSSDNLTKGLARILHHRHARRAMGHFGSPYSKMFPHLKIRSEDKQECFSPILKSQVPDFLINVCSRSEKYER</sequence>
<dbReference type="AlphaFoldDB" id="A0AAD3GYA5"/>
<dbReference type="Proteomes" id="UP001054902">
    <property type="component" value="Unassembled WGS sequence"/>
</dbReference>
<comment type="caution">
    <text evidence="1">The sequence shown here is derived from an EMBL/GenBank/DDBJ whole genome shotgun (WGS) entry which is preliminary data.</text>
</comment>
<reference evidence="1 2" key="1">
    <citation type="journal article" date="2021" name="Sci. Rep.">
        <title>The genome of the diatom Chaetoceros tenuissimus carries an ancient integrated fragment of an extant virus.</title>
        <authorList>
            <person name="Hongo Y."/>
            <person name="Kimura K."/>
            <person name="Takaki Y."/>
            <person name="Yoshida Y."/>
            <person name="Baba S."/>
            <person name="Kobayashi G."/>
            <person name="Nagasaki K."/>
            <person name="Hano T."/>
            <person name="Tomaru Y."/>
        </authorList>
    </citation>
    <scope>NUCLEOTIDE SEQUENCE [LARGE SCALE GENOMIC DNA]</scope>
    <source>
        <strain evidence="1 2">NIES-3715</strain>
    </source>
</reference>
<gene>
    <name evidence="1" type="ORF">CTEN210_00320</name>
</gene>
<accession>A0AAD3GYA5</accession>
<proteinExistence type="predicted"/>
<protein>
    <submittedName>
        <fullName evidence="1">Uncharacterized protein</fullName>
    </submittedName>
</protein>
<evidence type="ECO:0000313" key="2">
    <source>
        <dbReference type="Proteomes" id="UP001054902"/>
    </source>
</evidence>